<dbReference type="PROSITE" id="PS51257">
    <property type="entry name" value="PROKAR_LIPOPROTEIN"/>
    <property type="match status" value="1"/>
</dbReference>
<evidence type="ECO:0000256" key="4">
    <source>
        <dbReference type="ARBA" id="ARBA00022729"/>
    </source>
</evidence>
<comment type="caution">
    <text evidence="7">The sequence shown here is derived from an EMBL/GenBank/DDBJ whole genome shotgun (WGS) entry which is preliminary data.</text>
</comment>
<comment type="similarity">
    <text evidence="2">Belongs to the bacterial solute-binding protein 1 family.</text>
</comment>
<dbReference type="Proteomes" id="UP000564644">
    <property type="component" value="Unassembled WGS sequence"/>
</dbReference>
<dbReference type="Pfam" id="PF13416">
    <property type="entry name" value="SBP_bac_8"/>
    <property type="match status" value="1"/>
</dbReference>
<dbReference type="AlphaFoldDB" id="A0A7X0VV42"/>
<dbReference type="SUPFAM" id="SSF53850">
    <property type="entry name" value="Periplasmic binding protein-like II"/>
    <property type="match status" value="1"/>
</dbReference>
<keyword evidence="4 6" id="KW-0732">Signal</keyword>
<dbReference type="EMBL" id="JACJVO010000012">
    <property type="protein sequence ID" value="MBB6731556.1"/>
    <property type="molecule type" value="Genomic_DNA"/>
</dbReference>
<dbReference type="RefSeq" id="WP_185129212.1">
    <property type="nucleotide sequence ID" value="NZ_JACJVO010000012.1"/>
</dbReference>
<keyword evidence="3" id="KW-0813">Transport</keyword>
<evidence type="ECO:0000256" key="6">
    <source>
        <dbReference type="SAM" id="SignalP"/>
    </source>
</evidence>
<feature type="signal peptide" evidence="6">
    <location>
        <begin position="1"/>
        <end position="20"/>
    </location>
</feature>
<evidence type="ECO:0000256" key="5">
    <source>
        <dbReference type="SAM" id="MobiDB-lite"/>
    </source>
</evidence>
<evidence type="ECO:0000256" key="1">
    <source>
        <dbReference type="ARBA" id="ARBA00004196"/>
    </source>
</evidence>
<evidence type="ECO:0000256" key="2">
    <source>
        <dbReference type="ARBA" id="ARBA00008520"/>
    </source>
</evidence>
<dbReference type="PANTHER" id="PTHR43649">
    <property type="entry name" value="ARABINOSE-BINDING PROTEIN-RELATED"/>
    <property type="match status" value="1"/>
</dbReference>
<name>A0A7X0VV42_9BACL</name>
<proteinExistence type="inferred from homology"/>
<protein>
    <submittedName>
        <fullName evidence="7">ABC transporter substrate-binding protein</fullName>
    </submittedName>
</protein>
<dbReference type="InterPro" id="IPR006059">
    <property type="entry name" value="SBP"/>
</dbReference>
<evidence type="ECO:0000313" key="8">
    <source>
        <dbReference type="Proteomes" id="UP000564644"/>
    </source>
</evidence>
<feature type="region of interest" description="Disordered" evidence="5">
    <location>
        <begin position="23"/>
        <end position="63"/>
    </location>
</feature>
<accession>A0A7X0VV42</accession>
<feature type="compositionally biased region" description="Low complexity" evidence="5">
    <location>
        <begin position="23"/>
        <end position="61"/>
    </location>
</feature>
<dbReference type="InterPro" id="IPR050490">
    <property type="entry name" value="Bact_solute-bd_prot1"/>
</dbReference>
<sequence>MKRRTGSILLASAMLTGVLAGCSSNNSGNNGGNAASGSPSASASGSSSPSASQTSGQSGSGEKVTIQFWHSTSGKTGEALDAMVQRFNSSHPDVQVVSTFQGSYDDASTKLQQAIAGNNAPDVSMVERAYVQQFAESDVLADMTPYMDKSGMSKDDFVQGLMGHSVFNDKLVSLPLNRSTPIFYINKKMLDEKGLQVPQTWDDLKKVANALVVKENGKVSTYGLTMPYDTWYPLAMITQAGSTFFSDDGKTVPFVDDGTGNKVFSYLRDLQDSGALYYPPSQDSGSIVNQMFTSGKVGMVFQSTGIMSTLQTDFDYVTAFLPADKQHAEPTGGGNIVMLDSSKHKDAAWEFVQWVETDPQGAQQFILDTGYLPFTKKMAESQEVQDLWAKDPNRKTAYDQLQYAVDTNKSVAWPLVMKEFFSAIEAIMYDHKDVDATLKTFKKSAEDILSSN</sequence>
<dbReference type="GO" id="GO:0030313">
    <property type="term" value="C:cell envelope"/>
    <property type="evidence" value="ECO:0007669"/>
    <property type="project" value="UniProtKB-SubCell"/>
</dbReference>
<comment type="subcellular location">
    <subcellularLocation>
        <location evidence="1">Cell envelope</location>
    </subcellularLocation>
</comment>
<evidence type="ECO:0000256" key="3">
    <source>
        <dbReference type="ARBA" id="ARBA00022448"/>
    </source>
</evidence>
<feature type="chain" id="PRO_5039172834" evidence="6">
    <location>
        <begin position="21"/>
        <end position="452"/>
    </location>
</feature>
<keyword evidence="8" id="KW-1185">Reference proteome</keyword>
<gene>
    <name evidence="7" type="ORF">H7C18_11610</name>
</gene>
<dbReference type="PANTHER" id="PTHR43649:SF31">
    <property type="entry name" value="SN-GLYCEROL-3-PHOSPHATE-BINDING PERIPLASMIC PROTEIN UGPB"/>
    <property type="match status" value="1"/>
</dbReference>
<evidence type="ECO:0000313" key="7">
    <source>
        <dbReference type="EMBL" id="MBB6731556.1"/>
    </source>
</evidence>
<dbReference type="CDD" id="cd14748">
    <property type="entry name" value="PBP2_UgpB"/>
    <property type="match status" value="1"/>
</dbReference>
<dbReference type="Gene3D" id="3.40.190.10">
    <property type="entry name" value="Periplasmic binding protein-like II"/>
    <property type="match status" value="1"/>
</dbReference>
<organism evidence="7 8">
    <name type="scientific">Cohnella zeiphila</name>
    <dbReference type="NCBI Taxonomy" id="2761120"/>
    <lineage>
        <taxon>Bacteria</taxon>
        <taxon>Bacillati</taxon>
        <taxon>Bacillota</taxon>
        <taxon>Bacilli</taxon>
        <taxon>Bacillales</taxon>
        <taxon>Paenibacillaceae</taxon>
        <taxon>Cohnella</taxon>
    </lineage>
</organism>
<reference evidence="7 8" key="1">
    <citation type="submission" date="2020-08" db="EMBL/GenBank/DDBJ databases">
        <title>Cohnella phylogeny.</title>
        <authorList>
            <person name="Dunlap C."/>
        </authorList>
    </citation>
    <scope>NUCLEOTIDE SEQUENCE [LARGE SCALE GENOMIC DNA]</scope>
    <source>
        <strain evidence="7 8">CBP 2801</strain>
    </source>
</reference>